<dbReference type="AlphaFoldDB" id="A0A2U9D0F2"/>
<evidence type="ECO:0000256" key="1">
    <source>
        <dbReference type="SAM" id="MobiDB-lite"/>
    </source>
</evidence>
<dbReference type="EMBL" id="CP026262">
    <property type="protein sequence ID" value="AWP20272.1"/>
    <property type="molecule type" value="Genomic_DNA"/>
</dbReference>
<dbReference type="GO" id="GO:0016301">
    <property type="term" value="F:kinase activity"/>
    <property type="evidence" value="ECO:0007669"/>
    <property type="project" value="UniProtKB-KW"/>
</dbReference>
<gene>
    <name evidence="2" type="ORF">SMAX5B_000054</name>
</gene>
<feature type="region of interest" description="Disordered" evidence="1">
    <location>
        <begin position="324"/>
        <end position="343"/>
    </location>
</feature>
<reference evidence="2 3" key="1">
    <citation type="submission" date="2017-12" db="EMBL/GenBank/DDBJ databases">
        <title>Integrating genomic resources of turbot (Scophthalmus maximus) in depth evaluation of genetic and physical mapping variation across individuals.</title>
        <authorList>
            <person name="Martinez P."/>
        </authorList>
    </citation>
    <scope>NUCLEOTIDE SEQUENCE [LARGE SCALE GENOMIC DNA]</scope>
</reference>
<accession>A0A2U9D0F2</accession>
<feature type="region of interest" description="Disordered" evidence="1">
    <location>
        <begin position="227"/>
        <end position="308"/>
    </location>
</feature>
<evidence type="ECO:0000313" key="2">
    <source>
        <dbReference type="EMBL" id="AWP20272.1"/>
    </source>
</evidence>
<keyword evidence="2" id="KW-0418">Kinase</keyword>
<name>A0A2U9D0F2_SCOMX</name>
<protein>
    <submittedName>
        <fullName evidence="2">Putative brain-enriched guanylate kinase-associated protein-like</fullName>
    </submittedName>
</protein>
<keyword evidence="2" id="KW-0808">Transferase</keyword>
<dbReference type="Proteomes" id="UP000246464">
    <property type="component" value="Chromosome 20"/>
</dbReference>
<feature type="compositionally biased region" description="Basic and acidic residues" evidence="1">
    <location>
        <begin position="268"/>
        <end position="283"/>
    </location>
</feature>
<proteinExistence type="predicted"/>
<evidence type="ECO:0000313" key="3">
    <source>
        <dbReference type="Proteomes" id="UP000246464"/>
    </source>
</evidence>
<organism evidence="2 3">
    <name type="scientific">Scophthalmus maximus</name>
    <name type="common">Turbot</name>
    <name type="synonym">Psetta maxima</name>
    <dbReference type="NCBI Taxonomy" id="52904"/>
    <lineage>
        <taxon>Eukaryota</taxon>
        <taxon>Metazoa</taxon>
        <taxon>Chordata</taxon>
        <taxon>Craniata</taxon>
        <taxon>Vertebrata</taxon>
        <taxon>Euteleostomi</taxon>
        <taxon>Actinopterygii</taxon>
        <taxon>Neopterygii</taxon>
        <taxon>Teleostei</taxon>
        <taxon>Neoteleostei</taxon>
        <taxon>Acanthomorphata</taxon>
        <taxon>Carangaria</taxon>
        <taxon>Pleuronectiformes</taxon>
        <taxon>Pleuronectoidei</taxon>
        <taxon>Scophthalmidae</taxon>
        <taxon>Scophthalmus</taxon>
    </lineage>
</organism>
<sequence length="343" mass="37270">MRWISDASSTGRFPHPGFSQEPLFAIIDRLGGRYRTQTAPYPHIQDEQDGGERDRADITLLEVLADAVVRWVSGELAGCGGPKSGRTHAHSGGHPAGAETLHVGFGANGIPGDRNSLAPARQDALYSMLSLSDLGGFLGERQGSARRGQLSQKCWASSAAAPCGPMGRGPQEKIEAKLKFSQFLDEVTSNVLDRNRLRAFGRPVSPRSSTATRADLPEEKVHVVTEGSPGLAGSMAQQQASLLEQKKPREEQIPPDLTQTTYLETDIDTARANDEQQDPEVKADPPPQLDTDGENVIPPPPQFCQGFEMRRPFPESYFPRYPCRSASMPRGINMVSGESRPSL</sequence>
<keyword evidence="3" id="KW-1185">Reference proteome</keyword>